<dbReference type="InterPro" id="IPR050570">
    <property type="entry name" value="Cell_wall_metabolism_enzyme"/>
</dbReference>
<evidence type="ECO:0000259" key="1">
    <source>
        <dbReference type="Pfam" id="PF01551"/>
    </source>
</evidence>
<feature type="domain" description="M23ase beta-sheet core" evidence="1">
    <location>
        <begin position="172"/>
        <end position="268"/>
    </location>
</feature>
<dbReference type="Pfam" id="PF01551">
    <property type="entry name" value="Peptidase_M23"/>
    <property type="match status" value="1"/>
</dbReference>
<sequence length="529" mass="59978">MIYYHPVLKLFSFVLLISCIIAKNPESRSEKNERPPFNMFSEEMLEKGEWGYDPKTNSGWFGIKEDEIPSGECVTPEQEAEILRRLNENIVYLRERGILPETPSRVPTDFTWPLEPTENFTANDYWAISGFVDNNPSALAVDYLCYARTYNGHTGTDYYLWPHSWNMMDNEEVAIVAAAPGTIVEKWDGNYDRRCSWSGFYWNAVYIMHDDGSMAWYGHMKSNSLTPKFIGDTVERGEYLGMVGSSGNSMSPHLHFEVRDENGIVVDPYEGPCNDIDESHWEDQHAYRVTALQRGGTYGSPSWWMDCPEPSILNYRDHFVNNEYGYVAGYFRDVLQGNPIYYQRVNPNGQVDHLQTINPAGNYSSFWWWWGGMFVDNAPPGEYAFRVLLNGEAHDSPFYWEMSGCTDPWADNYDPDAVIDNGTCTPCNTGSEIKISLSFDNFPEETYWTINDADNVNNYISGGNLAGDTDSYCASPGTYQVTVYDTFGDGMCCEFGNGGYSIYVDNELVADGGNFLYEEVTTVVIEGGG</sequence>
<dbReference type="GO" id="GO:0004222">
    <property type="term" value="F:metalloendopeptidase activity"/>
    <property type="evidence" value="ECO:0007669"/>
    <property type="project" value="TreeGrafter"/>
</dbReference>
<proteinExistence type="predicted"/>
<dbReference type="InterPro" id="IPR011055">
    <property type="entry name" value="Dup_hybrid_motif"/>
</dbReference>
<evidence type="ECO:0000313" key="2">
    <source>
        <dbReference type="EMBL" id="SVB06114.1"/>
    </source>
</evidence>
<dbReference type="InterPro" id="IPR016047">
    <property type="entry name" value="M23ase_b-sheet_dom"/>
</dbReference>
<protein>
    <recommendedName>
        <fullName evidence="1">M23ase beta-sheet core domain-containing protein</fullName>
    </recommendedName>
</protein>
<dbReference type="SUPFAM" id="SSF51261">
    <property type="entry name" value="Duplicated hybrid motif"/>
    <property type="match status" value="1"/>
</dbReference>
<gene>
    <name evidence="2" type="ORF">METZ01_LOCUS158968</name>
</gene>
<dbReference type="CDD" id="cd12797">
    <property type="entry name" value="M23_peptidase"/>
    <property type="match status" value="1"/>
</dbReference>
<dbReference type="EMBL" id="UINC01027224">
    <property type="protein sequence ID" value="SVB06114.1"/>
    <property type="molecule type" value="Genomic_DNA"/>
</dbReference>
<reference evidence="2" key="1">
    <citation type="submission" date="2018-05" db="EMBL/GenBank/DDBJ databases">
        <authorList>
            <person name="Lanie J.A."/>
            <person name="Ng W.-L."/>
            <person name="Kazmierczak K.M."/>
            <person name="Andrzejewski T.M."/>
            <person name="Davidsen T.M."/>
            <person name="Wayne K.J."/>
            <person name="Tettelin H."/>
            <person name="Glass J.I."/>
            <person name="Rusch D."/>
            <person name="Podicherti R."/>
            <person name="Tsui H.-C.T."/>
            <person name="Winkler M.E."/>
        </authorList>
    </citation>
    <scope>NUCLEOTIDE SEQUENCE</scope>
</reference>
<organism evidence="2">
    <name type="scientific">marine metagenome</name>
    <dbReference type="NCBI Taxonomy" id="408172"/>
    <lineage>
        <taxon>unclassified sequences</taxon>
        <taxon>metagenomes</taxon>
        <taxon>ecological metagenomes</taxon>
    </lineage>
</organism>
<dbReference type="AlphaFoldDB" id="A0A382AXK1"/>
<dbReference type="Gene3D" id="2.70.70.10">
    <property type="entry name" value="Glucose Permease (Domain IIA)"/>
    <property type="match status" value="1"/>
</dbReference>
<accession>A0A382AXK1</accession>
<name>A0A382AXK1_9ZZZZ</name>
<dbReference type="PANTHER" id="PTHR21666:SF270">
    <property type="entry name" value="MUREIN HYDROLASE ACTIVATOR ENVC"/>
    <property type="match status" value="1"/>
</dbReference>
<feature type="non-terminal residue" evidence="2">
    <location>
        <position position="529"/>
    </location>
</feature>
<dbReference type="PANTHER" id="PTHR21666">
    <property type="entry name" value="PEPTIDASE-RELATED"/>
    <property type="match status" value="1"/>
</dbReference>